<reference evidence="3" key="1">
    <citation type="journal article" date="2020" name="Nat. Commun.">
        <title>Large-scale genome sequencing of mycorrhizal fungi provides insights into the early evolution of symbiotic traits.</title>
        <authorList>
            <person name="Miyauchi S."/>
            <person name="Kiss E."/>
            <person name="Kuo A."/>
            <person name="Drula E."/>
            <person name="Kohler A."/>
            <person name="Sanchez-Garcia M."/>
            <person name="Morin E."/>
            <person name="Andreopoulos B."/>
            <person name="Barry K.W."/>
            <person name="Bonito G."/>
            <person name="Buee M."/>
            <person name="Carver A."/>
            <person name="Chen C."/>
            <person name="Cichocki N."/>
            <person name="Clum A."/>
            <person name="Culley D."/>
            <person name="Crous P.W."/>
            <person name="Fauchery L."/>
            <person name="Girlanda M."/>
            <person name="Hayes R.D."/>
            <person name="Keri Z."/>
            <person name="LaButti K."/>
            <person name="Lipzen A."/>
            <person name="Lombard V."/>
            <person name="Magnuson J."/>
            <person name="Maillard F."/>
            <person name="Murat C."/>
            <person name="Nolan M."/>
            <person name="Ohm R.A."/>
            <person name="Pangilinan J."/>
            <person name="Pereira M.F."/>
            <person name="Perotto S."/>
            <person name="Peter M."/>
            <person name="Pfister S."/>
            <person name="Riley R."/>
            <person name="Sitrit Y."/>
            <person name="Stielow J.B."/>
            <person name="Szollosi G."/>
            <person name="Zifcakova L."/>
            <person name="Stursova M."/>
            <person name="Spatafora J.W."/>
            <person name="Tedersoo L."/>
            <person name="Vaario L.M."/>
            <person name="Yamada A."/>
            <person name="Yan M."/>
            <person name="Wang P."/>
            <person name="Xu J."/>
            <person name="Bruns T."/>
            <person name="Baldrian P."/>
            <person name="Vilgalys R."/>
            <person name="Dunand C."/>
            <person name="Henrissat B."/>
            <person name="Grigoriev I.V."/>
            <person name="Hibbett D."/>
            <person name="Nagy L.G."/>
            <person name="Martin F.M."/>
        </authorList>
    </citation>
    <scope>NUCLEOTIDE SEQUENCE</scope>
    <source>
        <strain evidence="3">UH-Tt-Lm1</strain>
    </source>
</reference>
<evidence type="ECO:0000313" key="4">
    <source>
        <dbReference type="Proteomes" id="UP000736335"/>
    </source>
</evidence>
<dbReference type="Pfam" id="PF18758">
    <property type="entry name" value="KDZ"/>
    <property type="match status" value="1"/>
</dbReference>
<dbReference type="Proteomes" id="UP000736335">
    <property type="component" value="Unassembled WGS sequence"/>
</dbReference>
<dbReference type="CDD" id="cd19757">
    <property type="entry name" value="Bbox1"/>
    <property type="match status" value="1"/>
</dbReference>
<protein>
    <recommendedName>
        <fullName evidence="2">CxC2-like cysteine cluster KDZ transposase-associated domain-containing protein</fullName>
    </recommendedName>
</protein>
<dbReference type="EMBL" id="WIUZ02000015">
    <property type="protein sequence ID" value="KAF9780938.1"/>
    <property type="molecule type" value="Genomic_DNA"/>
</dbReference>
<sequence length="1018" mass="115786">METWLQQRPVFLDEFLRLDGLGDALNGTGLCPDCSDSPARFKCKDCLGEVLRCSACTVLSHRNLPLHRLQSWNGGFFESATLESLGHIINLGHYTDGCPISTETRLISVIDLSGYHLVRVRFCGCSERSFLEHFRQLLRVRWYPASTLRPKTVFTFDLLDTYHKISLQGKLNLYDFYNTVLQKTDNCGRSKLKSRYHEMSRCVRQWRHLKDVKRGAAGHALAAIDDLGDGALAIDCPACPHPGQNLPPGWDKVAADREWLYSLFIAMDANFRLKLKSRGIQDPELGSGLAYFVNTTKFGAHLNSRVDEDDIETCGTEFHAVNMASSKRSRDFSVTGVGAVVCRHGLVRKNGVVDLQKGERFVNMDYIFLSTLKDEKVKSIKISYDIACRWSINLYRRMQEYSGELQMPQDRFALEFFIPKFHLPAHGSSCHTKYSFNYRPGVGRTHGENIESGWAHTNPAAISTREMGAGARHSALDGHWGSWNWRKIIGFGPLLLKNLREATGMATNCEEICEEFEKHRPPSTIHGWKMMKRRWEMDPSQPDPYLVVEKALNFSSAKRRLAEAEVTDTSSSDVLPHKLSPFSFIRAGLEIEDQQCVLRQQVIAHLESKAQRTDPQKLEIQERRNALSRRIRVWRTAQIVYMPQVSKYLTDEQHHPISNDHEFDDSKPELWPLFLPSQLSQEDRSSCHNGVAEIEHTLCLAQVQDNLVDLRRLRRTLRSLRTYFRSNVVGEGQKTQTKSRTAESGVAIRIHRTVKRYRLAYAALLSMDPTGDWRKEFLELTDKDNRGPGKEQDEQGVGDGRYAMSWIWRGSLGGGSQGETEPSEQEVNETVRHEWMTCRARADRWKEEAELLQEEMRRIIAFLEWKSTWWGEKVGSRLGSVTADVQHGVDSYARKQANVYHRLAASLAGQWIPHLLASQLDISWAKTYSWASEITSPVAKDPRDSSSHRNPPSDDPSSKEITPPSGQQHSAIEPTDFDNNSGDEGNNEDIARVYGDHDEGESSDGVGIIGFEYDDEYM</sequence>
<keyword evidence="4" id="KW-1185">Reference proteome</keyword>
<dbReference type="Pfam" id="PF18803">
    <property type="entry name" value="CxC2"/>
    <property type="match status" value="1"/>
</dbReference>
<name>A0A9P6L3F7_9AGAM</name>
<gene>
    <name evidence="3" type="ORF">BJ322DRAFT_1011478</name>
</gene>
<feature type="region of interest" description="Disordered" evidence="1">
    <location>
        <begin position="937"/>
        <end position="1018"/>
    </location>
</feature>
<proteinExistence type="predicted"/>
<accession>A0A9P6L3F7</accession>
<feature type="domain" description="CxC2-like cysteine cluster KDZ transposase-associated" evidence="2">
    <location>
        <begin position="82"/>
        <end position="188"/>
    </location>
</feature>
<reference evidence="3" key="2">
    <citation type="submission" date="2020-11" db="EMBL/GenBank/DDBJ databases">
        <authorList>
            <consortium name="DOE Joint Genome Institute"/>
            <person name="Kuo A."/>
            <person name="Miyauchi S."/>
            <person name="Kiss E."/>
            <person name="Drula E."/>
            <person name="Kohler A."/>
            <person name="Sanchez-Garcia M."/>
            <person name="Andreopoulos B."/>
            <person name="Barry K.W."/>
            <person name="Bonito G."/>
            <person name="Buee M."/>
            <person name="Carver A."/>
            <person name="Chen C."/>
            <person name="Cichocki N."/>
            <person name="Clum A."/>
            <person name="Culley D."/>
            <person name="Crous P.W."/>
            <person name="Fauchery L."/>
            <person name="Girlanda M."/>
            <person name="Hayes R."/>
            <person name="Keri Z."/>
            <person name="Labutti K."/>
            <person name="Lipzen A."/>
            <person name="Lombard V."/>
            <person name="Magnuson J."/>
            <person name="Maillard F."/>
            <person name="Morin E."/>
            <person name="Murat C."/>
            <person name="Nolan M."/>
            <person name="Ohm R."/>
            <person name="Pangilinan J."/>
            <person name="Pereira M."/>
            <person name="Perotto S."/>
            <person name="Peter M."/>
            <person name="Riley R."/>
            <person name="Sitrit Y."/>
            <person name="Stielow B."/>
            <person name="Szollosi G."/>
            <person name="Zifcakova L."/>
            <person name="Stursova M."/>
            <person name="Spatafora J.W."/>
            <person name="Tedersoo L."/>
            <person name="Vaario L.-M."/>
            <person name="Yamada A."/>
            <person name="Yan M."/>
            <person name="Wang P."/>
            <person name="Xu J."/>
            <person name="Bruns T."/>
            <person name="Baldrian P."/>
            <person name="Vilgalys R."/>
            <person name="Henrissat B."/>
            <person name="Grigoriev I.V."/>
            <person name="Hibbett D."/>
            <person name="Nagy L.G."/>
            <person name="Martin F.M."/>
        </authorList>
    </citation>
    <scope>NUCLEOTIDE SEQUENCE</scope>
    <source>
        <strain evidence="3">UH-Tt-Lm1</strain>
    </source>
</reference>
<dbReference type="PANTHER" id="PTHR33096:SF1">
    <property type="entry name" value="CXC1-LIKE CYSTEINE CLUSTER ASSOCIATED WITH KDZ TRANSPOSASES DOMAIN-CONTAINING PROTEIN"/>
    <property type="match status" value="1"/>
</dbReference>
<dbReference type="InterPro" id="IPR041457">
    <property type="entry name" value="CxC2_KDZ-assoc"/>
</dbReference>
<organism evidence="3 4">
    <name type="scientific">Thelephora terrestris</name>
    <dbReference type="NCBI Taxonomy" id="56493"/>
    <lineage>
        <taxon>Eukaryota</taxon>
        <taxon>Fungi</taxon>
        <taxon>Dikarya</taxon>
        <taxon>Basidiomycota</taxon>
        <taxon>Agaricomycotina</taxon>
        <taxon>Agaricomycetes</taxon>
        <taxon>Thelephorales</taxon>
        <taxon>Thelephoraceae</taxon>
        <taxon>Thelephora</taxon>
    </lineage>
</organism>
<evidence type="ECO:0000256" key="1">
    <source>
        <dbReference type="SAM" id="MobiDB-lite"/>
    </source>
</evidence>
<evidence type="ECO:0000259" key="2">
    <source>
        <dbReference type="Pfam" id="PF18803"/>
    </source>
</evidence>
<evidence type="ECO:0000313" key="3">
    <source>
        <dbReference type="EMBL" id="KAF9780938.1"/>
    </source>
</evidence>
<dbReference type="OrthoDB" id="2804062at2759"/>
<dbReference type="InterPro" id="IPR040521">
    <property type="entry name" value="KDZ"/>
</dbReference>
<comment type="caution">
    <text evidence="3">The sequence shown here is derived from an EMBL/GenBank/DDBJ whole genome shotgun (WGS) entry which is preliminary data.</text>
</comment>
<dbReference type="PANTHER" id="PTHR33096">
    <property type="entry name" value="CXC2 DOMAIN-CONTAINING PROTEIN"/>
    <property type="match status" value="1"/>
</dbReference>
<dbReference type="AlphaFoldDB" id="A0A9P6L3F7"/>